<gene>
    <name evidence="1" type="ORF">METZ01_LOCUS490477</name>
</gene>
<dbReference type="EMBL" id="UINC01213032">
    <property type="protein sequence ID" value="SVE37623.1"/>
    <property type="molecule type" value="Genomic_DNA"/>
</dbReference>
<reference evidence="1" key="1">
    <citation type="submission" date="2018-05" db="EMBL/GenBank/DDBJ databases">
        <authorList>
            <person name="Lanie J.A."/>
            <person name="Ng W.-L."/>
            <person name="Kazmierczak K.M."/>
            <person name="Andrzejewski T.M."/>
            <person name="Davidsen T.M."/>
            <person name="Wayne K.J."/>
            <person name="Tettelin H."/>
            <person name="Glass J.I."/>
            <person name="Rusch D."/>
            <person name="Podicherti R."/>
            <person name="Tsui H.-C.T."/>
            <person name="Winkler M.E."/>
        </authorList>
    </citation>
    <scope>NUCLEOTIDE SEQUENCE</scope>
</reference>
<proteinExistence type="predicted"/>
<organism evidence="1">
    <name type="scientific">marine metagenome</name>
    <dbReference type="NCBI Taxonomy" id="408172"/>
    <lineage>
        <taxon>unclassified sequences</taxon>
        <taxon>metagenomes</taxon>
        <taxon>ecological metagenomes</taxon>
    </lineage>
</organism>
<evidence type="ECO:0000313" key="1">
    <source>
        <dbReference type="EMBL" id="SVE37623.1"/>
    </source>
</evidence>
<name>A0A383D047_9ZZZZ</name>
<accession>A0A383D047</accession>
<protein>
    <submittedName>
        <fullName evidence="1">Uncharacterized protein</fullName>
    </submittedName>
</protein>
<feature type="non-terminal residue" evidence="1">
    <location>
        <position position="23"/>
    </location>
</feature>
<feature type="non-terminal residue" evidence="1">
    <location>
        <position position="1"/>
    </location>
</feature>
<sequence>VQAPHTSIAERMDHGGYDWVAID</sequence>
<dbReference type="AlphaFoldDB" id="A0A383D047"/>